<organism evidence="3 4">
    <name type="scientific">Nocardioides gansuensis</name>
    <dbReference type="NCBI Taxonomy" id="2138300"/>
    <lineage>
        <taxon>Bacteria</taxon>
        <taxon>Bacillati</taxon>
        <taxon>Actinomycetota</taxon>
        <taxon>Actinomycetes</taxon>
        <taxon>Propionibacteriales</taxon>
        <taxon>Nocardioidaceae</taxon>
        <taxon>Nocardioides</taxon>
    </lineage>
</organism>
<protein>
    <submittedName>
        <fullName evidence="3">Uncharacterized protein</fullName>
    </submittedName>
</protein>
<dbReference type="OrthoDB" id="2079373at2"/>
<evidence type="ECO:0000256" key="1">
    <source>
        <dbReference type="SAM" id="MobiDB-lite"/>
    </source>
</evidence>
<reference evidence="3 4" key="1">
    <citation type="submission" date="2018-04" db="EMBL/GenBank/DDBJ databases">
        <title>Genome of Nocardioides gansuensis WSJ-1.</title>
        <authorList>
            <person name="Wu S."/>
            <person name="Wang G."/>
        </authorList>
    </citation>
    <scope>NUCLEOTIDE SEQUENCE [LARGE SCALE GENOMIC DNA]</scope>
    <source>
        <strain evidence="3 4">WSJ-1</strain>
    </source>
</reference>
<keyword evidence="4" id="KW-1185">Reference proteome</keyword>
<name>A0A2T8FC54_9ACTN</name>
<dbReference type="Proteomes" id="UP000246018">
    <property type="component" value="Unassembled WGS sequence"/>
</dbReference>
<feature type="region of interest" description="Disordered" evidence="1">
    <location>
        <begin position="57"/>
        <end position="85"/>
    </location>
</feature>
<feature type="chain" id="PRO_5015464968" evidence="2">
    <location>
        <begin position="29"/>
        <end position="483"/>
    </location>
</feature>
<proteinExistence type="predicted"/>
<dbReference type="AlphaFoldDB" id="A0A2T8FC54"/>
<evidence type="ECO:0000313" key="4">
    <source>
        <dbReference type="Proteomes" id="UP000246018"/>
    </source>
</evidence>
<dbReference type="NCBIfam" id="NF045524">
    <property type="entry name" value="MXAN_6640_HExxH"/>
    <property type="match status" value="1"/>
</dbReference>
<sequence length="483" mass="53388">MSRHWRVRLTAAVVGPLLAATPLTTAHADESGRDLTIELRDAFLARQVLDPRLRQDDHRAGLLARPTDPRDPDGTPWDPAAPRASSCTPQLCVHYVTTTADAPPMESSDGVTPDWVRRTLEVGQHALDTMVVLGYPAPASDRGAGGTAQFDVYLAEIGSQGLYGYCAPEDSVPGHKHQASAYCVFDDDFAGFPMGPDPSLRVTAAHELFHAVQFGIDATEDPWFLEATATWMEDQIADDVDDNRQFLKSGQLGRRGIPLDRWAGDLAPYGNWIFFQHVAEAFGADAVRRVWELAADPDRFSVQAVRKLVQRENGRFPDFYAGFAVANLLPARSYDEGAAYARQRADTTVRLGPRRTTWRDQRIVVPHLASQVVKVAARRSVRGKAGVRLAIDGGARRTGHAVRLVVHRTDGQVGRRTVRLDRQGRGRVRVDLSRRHVKRVLVVLASGSTRYDCQKKTDQFACQGTPLDDDVTFDVTATLVRNR</sequence>
<evidence type="ECO:0000313" key="3">
    <source>
        <dbReference type="EMBL" id="PVG83282.1"/>
    </source>
</evidence>
<evidence type="ECO:0000256" key="2">
    <source>
        <dbReference type="SAM" id="SignalP"/>
    </source>
</evidence>
<accession>A0A2T8FC54</accession>
<comment type="caution">
    <text evidence="3">The sequence shown here is derived from an EMBL/GenBank/DDBJ whole genome shotgun (WGS) entry which is preliminary data.</text>
</comment>
<gene>
    <name evidence="3" type="ORF">DDE18_08270</name>
</gene>
<feature type="signal peptide" evidence="2">
    <location>
        <begin position="1"/>
        <end position="28"/>
    </location>
</feature>
<dbReference type="RefSeq" id="WP_116571761.1">
    <property type="nucleotide sequence ID" value="NZ_QDGZ01000003.1"/>
</dbReference>
<keyword evidence="2" id="KW-0732">Signal</keyword>
<dbReference type="EMBL" id="QDGZ01000003">
    <property type="protein sequence ID" value="PVG83282.1"/>
    <property type="molecule type" value="Genomic_DNA"/>
</dbReference>